<dbReference type="Proteomes" id="UP000295565">
    <property type="component" value="Unassembled WGS sequence"/>
</dbReference>
<organism evidence="4 5">
    <name type="scientific">Celerinatantimonas diazotrophica</name>
    <dbReference type="NCBI Taxonomy" id="412034"/>
    <lineage>
        <taxon>Bacteria</taxon>
        <taxon>Pseudomonadati</taxon>
        <taxon>Pseudomonadota</taxon>
        <taxon>Gammaproteobacteria</taxon>
        <taxon>Celerinatantimonadaceae</taxon>
        <taxon>Celerinatantimonas</taxon>
    </lineage>
</organism>
<evidence type="ECO:0000256" key="1">
    <source>
        <dbReference type="ARBA" id="ARBA00009353"/>
    </source>
</evidence>
<dbReference type="RefSeq" id="WP_131912822.1">
    <property type="nucleotide sequence ID" value="NZ_OU594967.1"/>
</dbReference>
<evidence type="ECO:0008006" key="6">
    <source>
        <dbReference type="Google" id="ProtNLM"/>
    </source>
</evidence>
<dbReference type="InterPro" id="IPR036291">
    <property type="entry name" value="NAD(P)-bd_dom_sf"/>
</dbReference>
<gene>
    <name evidence="4" type="ORF">EV690_1997</name>
</gene>
<feature type="domain" description="DUF1731" evidence="3">
    <location>
        <begin position="250"/>
        <end position="296"/>
    </location>
</feature>
<dbReference type="OrthoDB" id="9801773at2"/>
<sequence>MRILITGGSGFIGSHLIPHLLAHGHHVQVLTRHPLRAYQKLGHQITTHQQLNDFSDFNGFDAIINLAGEPIANGRWSNKKKQRICQSRWEITEHLCDLIMASEYPPEVFLSGSAIGYYGDHGSQFIYEDTDSKADDFAYKVCSQWENIALRVSERTRVCLLRTGLVLGNNGGLIKQLIKPFKLGLGGPIGSGQHYQSWIHMHDMVHALEYLLTHKTCQGPFNLTAPMPVTNAILSQSLAKHLHRPAFCKVPEVVIKLALGELSEMVLASQRVLPQRLQQAGFTFMFKEIDGALSELFPPH</sequence>
<keyword evidence="5" id="KW-1185">Reference proteome</keyword>
<dbReference type="InterPro" id="IPR010099">
    <property type="entry name" value="SDR39U1"/>
</dbReference>
<dbReference type="NCBIfam" id="TIGR01777">
    <property type="entry name" value="yfcH"/>
    <property type="match status" value="1"/>
</dbReference>
<evidence type="ECO:0000259" key="2">
    <source>
        <dbReference type="Pfam" id="PF01370"/>
    </source>
</evidence>
<dbReference type="Gene3D" id="3.40.50.720">
    <property type="entry name" value="NAD(P)-binding Rossmann-like Domain"/>
    <property type="match status" value="1"/>
</dbReference>
<dbReference type="AlphaFoldDB" id="A0A4R1JLU1"/>
<feature type="domain" description="NAD-dependent epimerase/dehydratase" evidence="2">
    <location>
        <begin position="3"/>
        <end position="220"/>
    </location>
</feature>
<accession>A0A4R1JLU1</accession>
<evidence type="ECO:0000259" key="3">
    <source>
        <dbReference type="Pfam" id="PF08338"/>
    </source>
</evidence>
<dbReference type="PANTHER" id="PTHR11092">
    <property type="entry name" value="SUGAR NUCLEOTIDE EPIMERASE RELATED"/>
    <property type="match status" value="1"/>
</dbReference>
<dbReference type="Pfam" id="PF08338">
    <property type="entry name" value="DUF1731"/>
    <property type="match status" value="1"/>
</dbReference>
<dbReference type="SUPFAM" id="SSF51735">
    <property type="entry name" value="NAD(P)-binding Rossmann-fold domains"/>
    <property type="match status" value="1"/>
</dbReference>
<reference evidence="4 5" key="1">
    <citation type="submission" date="2019-03" db="EMBL/GenBank/DDBJ databases">
        <title>Genomic Encyclopedia of Type Strains, Phase IV (KMG-IV): sequencing the most valuable type-strain genomes for metagenomic binning, comparative biology and taxonomic classification.</title>
        <authorList>
            <person name="Goeker M."/>
        </authorList>
    </citation>
    <scope>NUCLEOTIDE SEQUENCE [LARGE SCALE GENOMIC DNA]</scope>
    <source>
        <strain evidence="4 5">DSM 18577</strain>
    </source>
</reference>
<name>A0A4R1JLU1_9GAMM</name>
<dbReference type="CDD" id="cd05242">
    <property type="entry name" value="SDR_a8"/>
    <property type="match status" value="1"/>
</dbReference>
<comment type="caution">
    <text evidence="4">The sequence shown here is derived from an EMBL/GenBank/DDBJ whole genome shotgun (WGS) entry which is preliminary data.</text>
</comment>
<dbReference type="InterPro" id="IPR001509">
    <property type="entry name" value="Epimerase_deHydtase"/>
</dbReference>
<dbReference type="PANTHER" id="PTHR11092:SF0">
    <property type="entry name" value="EPIMERASE FAMILY PROTEIN SDR39U1"/>
    <property type="match status" value="1"/>
</dbReference>
<dbReference type="InterPro" id="IPR013549">
    <property type="entry name" value="DUF1731"/>
</dbReference>
<evidence type="ECO:0000313" key="5">
    <source>
        <dbReference type="Proteomes" id="UP000295565"/>
    </source>
</evidence>
<comment type="similarity">
    <text evidence="1">Belongs to the NAD(P)-dependent epimerase/dehydratase family. SDR39U1 subfamily.</text>
</comment>
<proteinExistence type="inferred from homology"/>
<evidence type="ECO:0000313" key="4">
    <source>
        <dbReference type="EMBL" id="TCK51910.1"/>
    </source>
</evidence>
<protein>
    <recommendedName>
        <fullName evidence="6">TIGR01777 family protein</fullName>
    </recommendedName>
</protein>
<dbReference type="EMBL" id="SMGD01000013">
    <property type="protein sequence ID" value="TCK51910.1"/>
    <property type="molecule type" value="Genomic_DNA"/>
</dbReference>
<dbReference type="Pfam" id="PF01370">
    <property type="entry name" value="Epimerase"/>
    <property type="match status" value="1"/>
</dbReference>